<evidence type="ECO:0000256" key="2">
    <source>
        <dbReference type="ARBA" id="ARBA00012374"/>
    </source>
</evidence>
<evidence type="ECO:0000256" key="1">
    <source>
        <dbReference type="ARBA" id="ARBA00004651"/>
    </source>
</evidence>
<keyword evidence="3" id="KW-1003">Cell membrane</keyword>
<evidence type="ECO:0000313" key="13">
    <source>
        <dbReference type="Proteomes" id="UP001155587"/>
    </source>
</evidence>
<feature type="domain" description="Phosphatidic acid phosphatase type 2/haloperoxidase" evidence="11">
    <location>
        <begin position="64"/>
        <end position="170"/>
    </location>
</feature>
<dbReference type="InterPro" id="IPR036938">
    <property type="entry name" value="PAP2/HPO_sf"/>
</dbReference>
<dbReference type="PANTHER" id="PTHR14969">
    <property type="entry name" value="SPHINGOSINE-1-PHOSPHATE PHOSPHOHYDROLASE"/>
    <property type="match status" value="1"/>
</dbReference>
<keyword evidence="4 10" id="KW-0812">Transmembrane</keyword>
<evidence type="ECO:0000256" key="9">
    <source>
        <dbReference type="ARBA" id="ARBA00047594"/>
    </source>
</evidence>
<keyword evidence="6 10" id="KW-1133">Transmembrane helix</keyword>
<dbReference type="EC" id="3.6.1.27" evidence="2"/>
<evidence type="ECO:0000256" key="3">
    <source>
        <dbReference type="ARBA" id="ARBA00022475"/>
    </source>
</evidence>
<dbReference type="Proteomes" id="UP001155587">
    <property type="component" value="Unassembled WGS sequence"/>
</dbReference>
<evidence type="ECO:0000256" key="10">
    <source>
        <dbReference type="SAM" id="Phobius"/>
    </source>
</evidence>
<feature type="transmembrane region" description="Helical" evidence="10">
    <location>
        <begin position="155"/>
        <end position="174"/>
    </location>
</feature>
<name>A0A9X3CQQ3_9VIBR</name>
<evidence type="ECO:0000256" key="7">
    <source>
        <dbReference type="ARBA" id="ARBA00023136"/>
    </source>
</evidence>
<feature type="transmembrane region" description="Helical" evidence="10">
    <location>
        <begin position="60"/>
        <end position="79"/>
    </location>
</feature>
<dbReference type="CDD" id="cd01610">
    <property type="entry name" value="PAP2_like"/>
    <property type="match status" value="1"/>
</dbReference>
<dbReference type="InterPro" id="IPR000326">
    <property type="entry name" value="PAP2/HPO"/>
</dbReference>
<evidence type="ECO:0000256" key="8">
    <source>
        <dbReference type="ARBA" id="ARBA00032707"/>
    </source>
</evidence>
<dbReference type="GO" id="GO:0005886">
    <property type="term" value="C:plasma membrane"/>
    <property type="evidence" value="ECO:0007669"/>
    <property type="project" value="UniProtKB-SubCell"/>
</dbReference>
<keyword evidence="13" id="KW-1185">Reference proteome</keyword>
<dbReference type="SUPFAM" id="SSF48317">
    <property type="entry name" value="Acid phosphatase/Vanadium-dependent haloperoxidase"/>
    <property type="match status" value="1"/>
</dbReference>
<organism evidence="12 13">
    <name type="scientific">Vibrio qingdaonensis</name>
    <dbReference type="NCBI Taxonomy" id="2829491"/>
    <lineage>
        <taxon>Bacteria</taxon>
        <taxon>Pseudomonadati</taxon>
        <taxon>Pseudomonadota</taxon>
        <taxon>Gammaproteobacteria</taxon>
        <taxon>Vibrionales</taxon>
        <taxon>Vibrionaceae</taxon>
        <taxon>Vibrio</taxon>
    </lineage>
</organism>
<keyword evidence="7 10" id="KW-0472">Membrane</keyword>
<comment type="caution">
    <text evidence="12">The sequence shown here is derived from an EMBL/GenBank/DDBJ whole genome shotgun (WGS) entry which is preliminary data.</text>
</comment>
<evidence type="ECO:0000256" key="4">
    <source>
        <dbReference type="ARBA" id="ARBA00022692"/>
    </source>
</evidence>
<proteinExistence type="predicted"/>
<dbReference type="GO" id="GO:0050380">
    <property type="term" value="F:undecaprenyl-diphosphatase activity"/>
    <property type="evidence" value="ECO:0007669"/>
    <property type="project" value="UniProtKB-EC"/>
</dbReference>
<gene>
    <name evidence="12" type="ORF">MD535_16960</name>
</gene>
<evidence type="ECO:0000259" key="11">
    <source>
        <dbReference type="SMART" id="SM00014"/>
    </source>
</evidence>
<sequence>MRTIEPIARFDLAFSLFCLDHRFNAQVARLSRLISRSGDGPLYACLAAFVWFFDERVGEAFLAVALLAFAIELPIYWVAKNSFKRRRPQELCQFVQPFITPSDRYSLPSGHTAAAFLMATVIGHFYPDWFFVCLVWATLIGVSRVLLGVHFLTDVVIGAVLGALCAMLALNWVFSNYITSKSIVLDYVELLA</sequence>
<dbReference type="Pfam" id="PF01569">
    <property type="entry name" value="PAP2"/>
    <property type="match status" value="1"/>
</dbReference>
<feature type="transmembrane region" description="Helical" evidence="10">
    <location>
        <begin position="129"/>
        <end position="149"/>
    </location>
</feature>
<dbReference type="RefSeq" id="WP_265676225.1">
    <property type="nucleotide sequence ID" value="NZ_JAKRRY010000025.1"/>
</dbReference>
<dbReference type="Gene3D" id="1.20.144.10">
    <property type="entry name" value="Phosphatidic acid phosphatase type 2/haloperoxidase"/>
    <property type="match status" value="1"/>
</dbReference>
<keyword evidence="5" id="KW-0378">Hydrolase</keyword>
<evidence type="ECO:0000256" key="5">
    <source>
        <dbReference type="ARBA" id="ARBA00022801"/>
    </source>
</evidence>
<dbReference type="AlphaFoldDB" id="A0A9X3CQQ3"/>
<dbReference type="PANTHER" id="PTHR14969:SF62">
    <property type="entry name" value="DECAPRENYLPHOSPHORYL-5-PHOSPHORIBOSE PHOSPHATASE RV3807C-RELATED"/>
    <property type="match status" value="1"/>
</dbReference>
<dbReference type="EMBL" id="JAKRRY010000025">
    <property type="protein sequence ID" value="MCW8347695.1"/>
    <property type="molecule type" value="Genomic_DNA"/>
</dbReference>
<protein>
    <recommendedName>
        <fullName evidence="2">undecaprenyl-diphosphate phosphatase</fullName>
        <ecNumber evidence="2">3.6.1.27</ecNumber>
    </recommendedName>
    <alternativeName>
        <fullName evidence="8">Undecaprenyl pyrophosphate phosphatase</fullName>
    </alternativeName>
</protein>
<evidence type="ECO:0000256" key="6">
    <source>
        <dbReference type="ARBA" id="ARBA00022989"/>
    </source>
</evidence>
<comment type="subcellular location">
    <subcellularLocation>
        <location evidence="1">Cell membrane</location>
        <topology evidence="1">Multi-pass membrane protein</topology>
    </subcellularLocation>
</comment>
<evidence type="ECO:0000313" key="12">
    <source>
        <dbReference type="EMBL" id="MCW8347695.1"/>
    </source>
</evidence>
<reference evidence="12" key="1">
    <citation type="submission" date="2022-02" db="EMBL/GenBank/DDBJ databases">
        <title>Vibrio sp. nov, a new bacterium isolated from seawater.</title>
        <authorList>
            <person name="Yuan Y."/>
        </authorList>
    </citation>
    <scope>NUCLEOTIDE SEQUENCE</scope>
    <source>
        <strain evidence="12">ZSDZ65</strain>
    </source>
</reference>
<dbReference type="SMART" id="SM00014">
    <property type="entry name" value="acidPPc"/>
    <property type="match status" value="1"/>
</dbReference>
<accession>A0A9X3CQQ3</accession>
<comment type="catalytic activity">
    <reaction evidence="9">
        <text>di-trans,octa-cis-undecaprenyl diphosphate + H2O = di-trans,octa-cis-undecaprenyl phosphate + phosphate + H(+)</text>
        <dbReference type="Rhea" id="RHEA:28094"/>
        <dbReference type="ChEBI" id="CHEBI:15377"/>
        <dbReference type="ChEBI" id="CHEBI:15378"/>
        <dbReference type="ChEBI" id="CHEBI:43474"/>
        <dbReference type="ChEBI" id="CHEBI:58405"/>
        <dbReference type="ChEBI" id="CHEBI:60392"/>
        <dbReference type="EC" id="3.6.1.27"/>
    </reaction>
</comment>